<evidence type="ECO:0000313" key="1">
    <source>
        <dbReference type="Proteomes" id="UP000887563"/>
    </source>
</evidence>
<protein>
    <submittedName>
        <fullName evidence="2">Candidate secreted effector</fullName>
    </submittedName>
</protein>
<keyword evidence="1" id="KW-1185">Reference proteome</keyword>
<proteinExistence type="predicted"/>
<dbReference type="Proteomes" id="UP000887563">
    <property type="component" value="Unplaced"/>
</dbReference>
<organism evidence="1 2">
    <name type="scientific">Meloidogyne incognita</name>
    <name type="common">Southern root-knot nematode worm</name>
    <name type="synonym">Oxyuris incognita</name>
    <dbReference type="NCBI Taxonomy" id="6306"/>
    <lineage>
        <taxon>Eukaryota</taxon>
        <taxon>Metazoa</taxon>
        <taxon>Ecdysozoa</taxon>
        <taxon>Nematoda</taxon>
        <taxon>Chromadorea</taxon>
        <taxon>Rhabditida</taxon>
        <taxon>Tylenchina</taxon>
        <taxon>Tylenchomorpha</taxon>
        <taxon>Tylenchoidea</taxon>
        <taxon>Meloidogynidae</taxon>
        <taxon>Meloidogyninae</taxon>
        <taxon>Meloidogyne</taxon>
        <taxon>Meloidogyne incognita group</taxon>
    </lineage>
</organism>
<dbReference type="AlphaFoldDB" id="A0A914L5H4"/>
<sequence>MGIGHGFNTRWIFLTCSTSDEHTHWLGVLGGDSQTLAAYGWECLERKEGVIETMDASIYFRLEQFPATISTGKATTRWT</sequence>
<reference evidence="2" key="1">
    <citation type="submission" date="2022-11" db="UniProtKB">
        <authorList>
            <consortium name="WormBaseParasite"/>
        </authorList>
    </citation>
    <scope>IDENTIFICATION</scope>
</reference>
<evidence type="ECO:0000313" key="2">
    <source>
        <dbReference type="WBParaSite" id="Minc3s00271g09080"/>
    </source>
</evidence>
<accession>A0A914L5H4</accession>
<name>A0A914L5H4_MELIC</name>
<dbReference type="WBParaSite" id="Minc3s00271g09080">
    <property type="protein sequence ID" value="Minc3s00271g09080"/>
    <property type="gene ID" value="Minc3s00271g09080"/>
</dbReference>